<organism evidence="2">
    <name type="scientific">Tanacetum cinerariifolium</name>
    <name type="common">Dalmatian daisy</name>
    <name type="synonym">Chrysanthemum cinerariifolium</name>
    <dbReference type="NCBI Taxonomy" id="118510"/>
    <lineage>
        <taxon>Eukaryota</taxon>
        <taxon>Viridiplantae</taxon>
        <taxon>Streptophyta</taxon>
        <taxon>Embryophyta</taxon>
        <taxon>Tracheophyta</taxon>
        <taxon>Spermatophyta</taxon>
        <taxon>Magnoliopsida</taxon>
        <taxon>eudicotyledons</taxon>
        <taxon>Gunneridae</taxon>
        <taxon>Pentapetalae</taxon>
        <taxon>asterids</taxon>
        <taxon>campanulids</taxon>
        <taxon>Asterales</taxon>
        <taxon>Asteraceae</taxon>
        <taxon>Asteroideae</taxon>
        <taxon>Anthemideae</taxon>
        <taxon>Anthemidinae</taxon>
        <taxon>Tanacetum</taxon>
    </lineage>
</organism>
<proteinExistence type="predicted"/>
<evidence type="ECO:0000256" key="1">
    <source>
        <dbReference type="SAM" id="MobiDB-lite"/>
    </source>
</evidence>
<protein>
    <submittedName>
        <fullName evidence="2">Nucleotide-binding alpha-beta plait domain-containing protein</fullName>
    </submittedName>
</protein>
<feature type="region of interest" description="Disordered" evidence="1">
    <location>
        <begin position="257"/>
        <end position="320"/>
    </location>
</feature>
<comment type="caution">
    <text evidence="2">The sequence shown here is derived from an EMBL/GenBank/DDBJ whole genome shotgun (WGS) entry which is preliminary data.</text>
</comment>
<accession>A0A6L2J269</accession>
<name>A0A6L2J269_TANCI</name>
<feature type="compositionally biased region" description="Acidic residues" evidence="1">
    <location>
        <begin position="258"/>
        <end position="269"/>
    </location>
</feature>
<reference evidence="2" key="1">
    <citation type="journal article" date="2019" name="Sci. Rep.">
        <title>Draft genome of Tanacetum cinerariifolium, the natural source of mosquito coil.</title>
        <authorList>
            <person name="Yamashiro T."/>
            <person name="Shiraishi A."/>
            <person name="Satake H."/>
            <person name="Nakayama K."/>
        </authorList>
    </citation>
    <scope>NUCLEOTIDE SEQUENCE</scope>
</reference>
<sequence length="742" mass="84389">MREIDYPHDISHIVQEIGDIHIDLCLEFPRGVSAKDLFHSCKQYGHVVDTFIPFKRSKDGKRFEFVRFINVFNVERLVSNLCTIWVDRSKFHENIARFHRAPLNNNKVPTEQKFGYNRNINNVRAKEGVTTGSSKSYVHAVKVKNMFEALECDSMPSIVLDNECLISKDLSKALLGRVKEFASLPNLKIVLKNEGFAEIKIQIVWVEIEGVPFKLWSKNAFKRIAAKWGELMDVDDQEEEGKVFLIHAKEVPGWVSEFVDDSDDDDESDNGFKDGDDKVQDGGSHGDDSDENKDKSENMKPSDHSLKYPPDFTPNGDNNEFCMHEENVRSVNEANSLNCNVEENQNGQERNSTNKGGFQGRDFGFGMFCFNVQGANVFNAFIANAGLEEVPLGGSSFTWCYKSATKMSKLDRSQLNIRGIMVDGKWTEKPNNVKLEFLHHFRNRFNKPTDNRVHFDMNFPKSITIDQQMDLECVVSKEELKRAVWECGTDKSPGPDGFSFDIPNGCNSSFIALIPKVPDANLVKDFRPISLIGRINLSPLVNLSHMFYADDAVFVGQWYDGTKVGGNMSRVQAWTEVVDKVKSRLSNWKMKSLSIRVDTRTLWIKCVPIKVNVLAWKIKIEALPTRFNISHRGIDIDSILCPIKYWKKVRYPPWHPKSKISHANKQAKSGHVQGMNQFVSRTATHVKSISSTPQQFEQLLKSVQQIGNFTAAEEEINHQFTAGTMWTILVKSGYTSSDILCR</sequence>
<gene>
    <name evidence="2" type="ORF">Tci_003106</name>
</gene>
<dbReference type="EMBL" id="BKCJ010000220">
    <property type="protein sequence ID" value="GEU31128.1"/>
    <property type="molecule type" value="Genomic_DNA"/>
</dbReference>
<dbReference type="AlphaFoldDB" id="A0A6L2J269"/>
<evidence type="ECO:0000313" key="2">
    <source>
        <dbReference type="EMBL" id="GEU31128.1"/>
    </source>
</evidence>
<feature type="compositionally biased region" description="Basic and acidic residues" evidence="1">
    <location>
        <begin position="270"/>
        <end position="306"/>
    </location>
</feature>